<evidence type="ECO:0000313" key="4">
    <source>
        <dbReference type="Proteomes" id="UP001190700"/>
    </source>
</evidence>
<dbReference type="Pfam" id="PF24557">
    <property type="entry name" value="DExH14_plug"/>
    <property type="match status" value="1"/>
</dbReference>
<name>A0AAE0GBF7_9CHLO</name>
<feature type="domain" description="DExH14 plug" evidence="2">
    <location>
        <begin position="62"/>
        <end position="164"/>
    </location>
</feature>
<dbReference type="InterPro" id="IPR056379">
    <property type="entry name" value="DExH14_plug"/>
</dbReference>
<feature type="region of interest" description="Disordered" evidence="1">
    <location>
        <begin position="1"/>
        <end position="22"/>
    </location>
</feature>
<gene>
    <name evidence="3" type="ORF">CYMTET_16700</name>
</gene>
<dbReference type="Proteomes" id="UP001190700">
    <property type="component" value="Unassembled WGS sequence"/>
</dbReference>
<evidence type="ECO:0000259" key="2">
    <source>
        <dbReference type="Pfam" id="PF24557"/>
    </source>
</evidence>
<organism evidence="3 4">
    <name type="scientific">Cymbomonas tetramitiformis</name>
    <dbReference type="NCBI Taxonomy" id="36881"/>
    <lineage>
        <taxon>Eukaryota</taxon>
        <taxon>Viridiplantae</taxon>
        <taxon>Chlorophyta</taxon>
        <taxon>Pyramimonadophyceae</taxon>
        <taxon>Pyramimonadales</taxon>
        <taxon>Pyramimonadaceae</taxon>
        <taxon>Cymbomonas</taxon>
    </lineage>
</organism>
<keyword evidence="4" id="KW-1185">Reference proteome</keyword>
<dbReference type="AlphaFoldDB" id="A0AAE0GBF7"/>
<evidence type="ECO:0000313" key="3">
    <source>
        <dbReference type="EMBL" id="KAK3275155.1"/>
    </source>
</evidence>
<comment type="caution">
    <text evidence="3">The sequence shown here is derived from an EMBL/GenBank/DDBJ whole genome shotgun (WGS) entry which is preliminary data.</text>
</comment>
<proteinExistence type="predicted"/>
<sequence>MGAGRAAEDGEGPPTQVPRLSTMLRSFTTVRGAELDADQDYVSRTKLLQSKKKRSTGAVGSSELARRLLPSWETASREAKEKYETFLKVVGKLLGGDLVGEELYAAASETYNILLKASLPEDGGPRLTAATQFAPQRAALTKLFGHVEEAHLQHSISAARSLKAVAVRPILPAPQVQLTTMLDGEGERLLETAECGGRGR</sequence>
<feature type="non-terminal residue" evidence="3">
    <location>
        <position position="200"/>
    </location>
</feature>
<reference evidence="3 4" key="1">
    <citation type="journal article" date="2015" name="Genome Biol. Evol.">
        <title>Comparative Genomics of a Bacterivorous Green Alga Reveals Evolutionary Causalities and Consequences of Phago-Mixotrophic Mode of Nutrition.</title>
        <authorList>
            <person name="Burns J.A."/>
            <person name="Paasch A."/>
            <person name="Narechania A."/>
            <person name="Kim E."/>
        </authorList>
    </citation>
    <scope>NUCLEOTIDE SEQUENCE [LARGE SCALE GENOMIC DNA]</scope>
    <source>
        <strain evidence="3 4">PLY_AMNH</strain>
    </source>
</reference>
<evidence type="ECO:0000256" key="1">
    <source>
        <dbReference type="SAM" id="MobiDB-lite"/>
    </source>
</evidence>
<dbReference type="EMBL" id="LGRX02007376">
    <property type="protein sequence ID" value="KAK3275155.1"/>
    <property type="molecule type" value="Genomic_DNA"/>
</dbReference>
<accession>A0AAE0GBF7</accession>
<protein>
    <submittedName>
        <fullName evidence="3">Activating signal cointegrator 1 complex subunit</fullName>
    </submittedName>
</protein>